<sequence>MRVREFIIENIGYRLAPCLYNRFHDPLFEFIESKIPKGFLYKNIYDLGCGDGENTARIQKVLKPKEIIACDRSEPMLERAKRKGFKVQFLDFNSEFPKGEMATFTYSLHHAYNKEGVLQKAVNNFQYLFICEPYLKIFHFFNWGHVPPKKYWIQLFDKVLKRYDLYEYKNNLIVFYKD</sequence>
<protein>
    <recommendedName>
        <fullName evidence="1">Methyltransferase domain-containing protein</fullName>
    </recommendedName>
</protein>
<dbReference type="InterPro" id="IPR041698">
    <property type="entry name" value="Methyltransf_25"/>
</dbReference>
<evidence type="ECO:0000313" key="2">
    <source>
        <dbReference type="EMBL" id="OGM27480.1"/>
    </source>
</evidence>
<dbReference type="AlphaFoldDB" id="A0A1F7YJV4"/>
<gene>
    <name evidence="2" type="ORF">A2628_01660</name>
</gene>
<dbReference type="SUPFAM" id="SSF53335">
    <property type="entry name" value="S-adenosyl-L-methionine-dependent methyltransferases"/>
    <property type="match status" value="1"/>
</dbReference>
<dbReference type="Proteomes" id="UP000179221">
    <property type="component" value="Unassembled WGS sequence"/>
</dbReference>
<accession>A0A1F7YJV4</accession>
<name>A0A1F7YJV4_9BACT</name>
<comment type="caution">
    <text evidence="2">The sequence shown here is derived from an EMBL/GenBank/DDBJ whole genome shotgun (WGS) entry which is preliminary data.</text>
</comment>
<feature type="domain" description="Methyltransferase" evidence="1">
    <location>
        <begin position="44"/>
        <end position="98"/>
    </location>
</feature>
<dbReference type="Pfam" id="PF13649">
    <property type="entry name" value="Methyltransf_25"/>
    <property type="match status" value="1"/>
</dbReference>
<dbReference type="CDD" id="cd02440">
    <property type="entry name" value="AdoMet_MTases"/>
    <property type="match status" value="1"/>
</dbReference>
<evidence type="ECO:0000259" key="1">
    <source>
        <dbReference type="Pfam" id="PF13649"/>
    </source>
</evidence>
<proteinExistence type="predicted"/>
<dbReference type="EMBL" id="MGGL01000004">
    <property type="protein sequence ID" value="OGM27480.1"/>
    <property type="molecule type" value="Genomic_DNA"/>
</dbReference>
<organism evidence="2 3">
    <name type="scientific">Candidatus Woesebacteria bacterium RIFCSPHIGHO2_01_FULL_40_22</name>
    <dbReference type="NCBI Taxonomy" id="1802499"/>
    <lineage>
        <taxon>Bacteria</taxon>
        <taxon>Candidatus Woeseibacteriota</taxon>
    </lineage>
</organism>
<dbReference type="InterPro" id="IPR029063">
    <property type="entry name" value="SAM-dependent_MTases_sf"/>
</dbReference>
<evidence type="ECO:0000313" key="3">
    <source>
        <dbReference type="Proteomes" id="UP000179221"/>
    </source>
</evidence>
<reference evidence="2 3" key="1">
    <citation type="journal article" date="2016" name="Nat. Commun.">
        <title>Thousands of microbial genomes shed light on interconnected biogeochemical processes in an aquifer system.</title>
        <authorList>
            <person name="Anantharaman K."/>
            <person name="Brown C.T."/>
            <person name="Hug L.A."/>
            <person name="Sharon I."/>
            <person name="Castelle C.J."/>
            <person name="Probst A.J."/>
            <person name="Thomas B.C."/>
            <person name="Singh A."/>
            <person name="Wilkins M.J."/>
            <person name="Karaoz U."/>
            <person name="Brodie E.L."/>
            <person name="Williams K.H."/>
            <person name="Hubbard S.S."/>
            <person name="Banfield J.F."/>
        </authorList>
    </citation>
    <scope>NUCLEOTIDE SEQUENCE [LARGE SCALE GENOMIC DNA]</scope>
</reference>
<dbReference type="Gene3D" id="3.40.50.150">
    <property type="entry name" value="Vaccinia Virus protein VP39"/>
    <property type="match status" value="1"/>
</dbReference>